<dbReference type="RefSeq" id="WP_144854655.1">
    <property type="nucleotide sequence ID" value="NZ_VNJI01000075.1"/>
</dbReference>
<name>A0A559JKE2_9BACL</name>
<keyword evidence="1" id="KW-0472">Membrane</keyword>
<organism evidence="2 3">
    <name type="scientific">Paenibacillus cremeus</name>
    <dbReference type="NCBI Taxonomy" id="2163881"/>
    <lineage>
        <taxon>Bacteria</taxon>
        <taxon>Bacillati</taxon>
        <taxon>Bacillota</taxon>
        <taxon>Bacilli</taxon>
        <taxon>Bacillales</taxon>
        <taxon>Paenibacillaceae</taxon>
        <taxon>Paenibacillus</taxon>
    </lineage>
</organism>
<feature type="transmembrane region" description="Helical" evidence="1">
    <location>
        <begin position="6"/>
        <end position="24"/>
    </location>
</feature>
<protein>
    <submittedName>
        <fullName evidence="2">Uncharacterized protein</fullName>
    </submittedName>
</protein>
<proteinExistence type="predicted"/>
<keyword evidence="1" id="KW-1133">Transmembrane helix</keyword>
<feature type="transmembrane region" description="Helical" evidence="1">
    <location>
        <begin position="227"/>
        <end position="244"/>
    </location>
</feature>
<feature type="transmembrane region" description="Helical" evidence="1">
    <location>
        <begin position="256"/>
        <end position="273"/>
    </location>
</feature>
<dbReference type="OrthoDB" id="1680238at2"/>
<dbReference type="EMBL" id="VNJI01000075">
    <property type="protein sequence ID" value="TVY00324.1"/>
    <property type="molecule type" value="Genomic_DNA"/>
</dbReference>
<feature type="transmembrane region" description="Helical" evidence="1">
    <location>
        <begin position="201"/>
        <end position="220"/>
    </location>
</feature>
<evidence type="ECO:0000313" key="2">
    <source>
        <dbReference type="EMBL" id="TVY00324.1"/>
    </source>
</evidence>
<keyword evidence="3" id="KW-1185">Reference proteome</keyword>
<evidence type="ECO:0000256" key="1">
    <source>
        <dbReference type="SAM" id="Phobius"/>
    </source>
</evidence>
<feature type="transmembrane region" description="Helical" evidence="1">
    <location>
        <begin position="127"/>
        <end position="145"/>
    </location>
</feature>
<reference evidence="2 3" key="1">
    <citation type="submission" date="2019-07" db="EMBL/GenBank/DDBJ databases">
        <authorList>
            <person name="Kim J."/>
        </authorList>
    </citation>
    <scope>NUCLEOTIDE SEQUENCE [LARGE SCALE GENOMIC DNA]</scope>
    <source>
        <strain evidence="2 3">JC52</strain>
    </source>
</reference>
<feature type="transmembrane region" description="Helical" evidence="1">
    <location>
        <begin position="73"/>
        <end position="92"/>
    </location>
</feature>
<feature type="transmembrane region" description="Helical" evidence="1">
    <location>
        <begin position="31"/>
        <end position="53"/>
    </location>
</feature>
<gene>
    <name evidence="2" type="ORF">FPZ49_33175</name>
</gene>
<keyword evidence="1" id="KW-0812">Transmembrane</keyword>
<dbReference type="Proteomes" id="UP000317036">
    <property type="component" value="Unassembled WGS sequence"/>
</dbReference>
<accession>A0A559JKE2</accession>
<feature type="transmembrane region" description="Helical" evidence="1">
    <location>
        <begin position="97"/>
        <end position="115"/>
    </location>
</feature>
<evidence type="ECO:0000313" key="3">
    <source>
        <dbReference type="Proteomes" id="UP000317036"/>
    </source>
</evidence>
<sequence length="279" mass="32536">MSHGAYWYLGIAVLSLILLIYLCVKKPAATCLLMFLIMVQLAYLIESVIYIFLEGYEYHPNLLKHSAYYDSNLGAMASNMLIVPALATLLAVFRLRVWWWLLFIGFLAGVEWLFLRLNIYTHHWWRTAYTAIGLVFYFWTAKVVYSHLLRPMGKGLHFVVLFLATAPLLGTFHIIPIMFFLNRYYHPGWFADPEHDTTAFASIYYVSITLLIAALVMLGWRSKGWNMAWIIGLVSVLTWILNKTALLESRTWWDPWYYILFPGVAYLFSETISKRLGFR</sequence>
<feature type="transmembrane region" description="Helical" evidence="1">
    <location>
        <begin position="157"/>
        <end position="181"/>
    </location>
</feature>
<dbReference type="AlphaFoldDB" id="A0A559JKE2"/>
<comment type="caution">
    <text evidence="2">The sequence shown here is derived from an EMBL/GenBank/DDBJ whole genome shotgun (WGS) entry which is preliminary data.</text>
</comment>